<evidence type="ECO:0000256" key="1">
    <source>
        <dbReference type="ARBA" id="ARBA00004123"/>
    </source>
</evidence>
<dbReference type="EMBL" id="GBHO01040919">
    <property type="protein sequence ID" value="JAG02685.1"/>
    <property type="molecule type" value="Transcribed_RNA"/>
</dbReference>
<feature type="domain" description="Tc1-like transposase DDE" evidence="3">
    <location>
        <begin position="203"/>
        <end position="289"/>
    </location>
</feature>
<evidence type="ECO:0000313" key="5">
    <source>
        <dbReference type="EMBL" id="JAG02685.1"/>
    </source>
</evidence>
<reference evidence="5" key="1">
    <citation type="journal article" date="2014" name="PLoS ONE">
        <title>Transcriptome-Based Identification of ABC Transporters in the Western Tarnished Plant Bug Lygus hesperus.</title>
        <authorList>
            <person name="Hull J.J."/>
            <person name="Chaney K."/>
            <person name="Geib S.M."/>
            <person name="Fabrick J.A."/>
            <person name="Brent C.S."/>
            <person name="Walsh D."/>
            <person name="Lavine L.C."/>
        </authorList>
    </citation>
    <scope>NUCLEOTIDE SEQUENCE</scope>
</reference>
<dbReference type="InterPro" id="IPR036397">
    <property type="entry name" value="RNaseH_sf"/>
</dbReference>
<feature type="domain" description="Insertion element IS150 protein InsJ-like helix-turn-helix" evidence="4">
    <location>
        <begin position="66"/>
        <end position="112"/>
    </location>
</feature>
<reference evidence="5" key="2">
    <citation type="submission" date="2014-07" db="EMBL/GenBank/DDBJ databases">
        <authorList>
            <person name="Hull J."/>
        </authorList>
    </citation>
    <scope>NUCLEOTIDE SEQUENCE</scope>
</reference>
<dbReference type="Pfam" id="PF13358">
    <property type="entry name" value="DDE_3"/>
    <property type="match status" value="1"/>
</dbReference>
<feature type="compositionally biased region" description="Basic residues" evidence="2">
    <location>
        <begin position="14"/>
        <end position="27"/>
    </location>
</feature>
<dbReference type="PANTHER" id="PTHR46564:SF1">
    <property type="entry name" value="TRANSPOSASE"/>
    <property type="match status" value="1"/>
</dbReference>
<dbReference type="Pfam" id="PF13518">
    <property type="entry name" value="HTH_28"/>
    <property type="match status" value="1"/>
</dbReference>
<organism evidence="5">
    <name type="scientific">Lygus hesperus</name>
    <name type="common">Western plant bug</name>
    <dbReference type="NCBI Taxonomy" id="30085"/>
    <lineage>
        <taxon>Eukaryota</taxon>
        <taxon>Metazoa</taxon>
        <taxon>Ecdysozoa</taxon>
        <taxon>Arthropoda</taxon>
        <taxon>Hexapoda</taxon>
        <taxon>Insecta</taxon>
        <taxon>Pterygota</taxon>
        <taxon>Neoptera</taxon>
        <taxon>Paraneoptera</taxon>
        <taxon>Hemiptera</taxon>
        <taxon>Heteroptera</taxon>
        <taxon>Panheteroptera</taxon>
        <taxon>Cimicomorpha</taxon>
        <taxon>Miridae</taxon>
        <taxon>Mirini</taxon>
        <taxon>Lygus</taxon>
    </lineage>
</organism>
<evidence type="ECO:0000259" key="3">
    <source>
        <dbReference type="Pfam" id="PF13358"/>
    </source>
</evidence>
<dbReference type="SUPFAM" id="SSF46689">
    <property type="entry name" value="Homeodomain-like"/>
    <property type="match status" value="1"/>
</dbReference>
<dbReference type="InterPro" id="IPR038717">
    <property type="entry name" value="Tc1-like_DDE_dom"/>
</dbReference>
<sequence length="291" mass="33246">MNIMSSESDEVSVNRRRSSTRRQHRFRIGSSSNDVTGASEDEAQPVRLRVRGKYMKYSSDQKNMFIRLYEEGQSIKDAASLAGLTWGTGKFLVMKYKRNGSELTEQGRGGPRGKKLNQNVLDAIESLVEENPGITLKEMKSILASRNIILSKSTIDNGLRLLKITLKIASKEVDRMNSPESIRRRREYALRFNEWAPTERGNLVFIDESGFNLHLRRTQARSRKNSRAVVTVPTIRGRNTTLIMAMNNQAVIHFKVIPIGNCNAIRFNEFLTELSSKLQHHRDTYLVMDLK</sequence>
<dbReference type="AlphaFoldDB" id="A0A0A9WCV6"/>
<accession>A0A0A9WCV6</accession>
<gene>
    <name evidence="5" type="primary">leuD</name>
    <name evidence="5" type="ORF">CM83_102461</name>
</gene>
<evidence type="ECO:0000256" key="2">
    <source>
        <dbReference type="SAM" id="MobiDB-lite"/>
    </source>
</evidence>
<dbReference type="Gene3D" id="3.30.420.10">
    <property type="entry name" value="Ribonuclease H-like superfamily/Ribonuclease H"/>
    <property type="match status" value="1"/>
</dbReference>
<protein>
    <submittedName>
        <fullName evidence="5">3-isopropylmalate dehydratase small subunit</fullName>
    </submittedName>
</protein>
<dbReference type="InterPro" id="IPR009057">
    <property type="entry name" value="Homeodomain-like_sf"/>
</dbReference>
<name>A0A0A9WCV6_LYGHE</name>
<dbReference type="GO" id="GO:0003676">
    <property type="term" value="F:nucleic acid binding"/>
    <property type="evidence" value="ECO:0007669"/>
    <property type="project" value="InterPro"/>
</dbReference>
<dbReference type="InterPro" id="IPR055247">
    <property type="entry name" value="InsJ-like_HTH"/>
</dbReference>
<dbReference type="GO" id="GO:0005634">
    <property type="term" value="C:nucleus"/>
    <property type="evidence" value="ECO:0007669"/>
    <property type="project" value="UniProtKB-SubCell"/>
</dbReference>
<comment type="subcellular location">
    <subcellularLocation>
        <location evidence="1">Nucleus</location>
    </subcellularLocation>
</comment>
<dbReference type="PANTHER" id="PTHR46564">
    <property type="entry name" value="TRANSPOSASE"/>
    <property type="match status" value="1"/>
</dbReference>
<evidence type="ECO:0000259" key="4">
    <source>
        <dbReference type="Pfam" id="PF13518"/>
    </source>
</evidence>
<feature type="region of interest" description="Disordered" evidence="2">
    <location>
        <begin position="1"/>
        <end position="42"/>
    </location>
</feature>
<proteinExistence type="predicted"/>